<evidence type="ECO:0000259" key="6">
    <source>
        <dbReference type="PROSITE" id="PS50076"/>
    </source>
</evidence>
<evidence type="ECO:0000256" key="1">
    <source>
        <dbReference type="ARBA" id="ARBA00004514"/>
    </source>
</evidence>
<evidence type="ECO:0000313" key="10">
    <source>
        <dbReference type="Proteomes" id="UP001165289"/>
    </source>
</evidence>
<name>A0AAV7JLJ1_9METZ</name>
<feature type="domain" description="HTH myb-type" evidence="8">
    <location>
        <begin position="462"/>
        <end position="520"/>
    </location>
</feature>
<dbReference type="CDD" id="cd00167">
    <property type="entry name" value="SANT"/>
    <property type="match status" value="2"/>
</dbReference>
<dbReference type="Gene3D" id="1.10.287.110">
    <property type="entry name" value="DnaJ domain"/>
    <property type="match status" value="1"/>
</dbReference>
<dbReference type="GO" id="GO:0005829">
    <property type="term" value="C:cytosol"/>
    <property type="evidence" value="ECO:0007669"/>
    <property type="project" value="UniProtKB-SubCell"/>
</dbReference>
<sequence length="626" mass="72724">MVTASDKVSNFLPLARPVAMEVAPVGYWYIQHVLNTNNTVLSENLPSKIDIPEDGDQIESSDISKLLLDSADPIDLALLDPTAWKSQDHYKLLGLGQKRYKATMDEIKTAYRNKVIKHHPDKMNTKSVVPSNENEDEQASKELTLEEKYFQCIVKAHEILSNLSKRRAYDSTDPFFDDYIPEPDDIIDEDFFSVLKPVFERNSHFSTLQPVPDIGDINTPYTEVQDFYRFWFGFNSWREFSYLDDEEFDPEKAEKREEKRWLAKQNKHGRAQLKKNEIQRIIKLVEVAFANDPRVLKAEEEEKKRKDDEKRMKQERLAKEHEERERKKKEKEDIELREREERAEIERLQEIEDKKQREERKQAFKRQRNEFKTACSKQNNFSTTHINSASAEITQNIIEIENLCQALTLEELTVCTKRISSEPQFEASKAIFEEYVCSMRDKQEEEMKKSLTQTGGAQGKKKDQLKHDDWTAEETQLLVKAVTLYPAGTQARWDVIANYINKHSTSDIKKTGKQVITRVKCLQKTDGKEAIKSDAQAFSLFEKSQGHKAQISSEKTINYEAAVVNISWTSAEQKLLEEGLRTFLATDAERWEKIAKKVGTRDEKDCKRRFKEIVASLQAKKAATKS</sequence>
<dbReference type="PANTHER" id="PTHR43999:SF1">
    <property type="entry name" value="DNAJ HOMOLOG SUBFAMILY C MEMBER 2"/>
    <property type="match status" value="1"/>
</dbReference>
<dbReference type="Gene3D" id="1.10.10.60">
    <property type="entry name" value="Homeodomain-like"/>
    <property type="match status" value="2"/>
</dbReference>
<dbReference type="GO" id="GO:0043022">
    <property type="term" value="F:ribosome binding"/>
    <property type="evidence" value="ECO:0007669"/>
    <property type="project" value="InterPro"/>
</dbReference>
<dbReference type="PROSITE" id="PS00636">
    <property type="entry name" value="DNAJ_1"/>
    <property type="match status" value="1"/>
</dbReference>
<feature type="region of interest" description="Disordered" evidence="5">
    <location>
        <begin position="446"/>
        <end position="466"/>
    </location>
</feature>
<dbReference type="PROSITE" id="PS51294">
    <property type="entry name" value="HTH_MYB"/>
    <property type="match status" value="1"/>
</dbReference>
<accession>A0AAV7JLJ1</accession>
<gene>
    <name evidence="9" type="ORF">LOD99_6499</name>
</gene>
<comment type="subcellular location">
    <subcellularLocation>
        <location evidence="1">Cytoplasm</location>
        <location evidence="1">Cytosol</location>
    </subcellularLocation>
</comment>
<dbReference type="PANTHER" id="PTHR43999">
    <property type="entry name" value="DNAJ HOMOLOG SUBFAMILY C MEMBER 2"/>
    <property type="match status" value="1"/>
</dbReference>
<dbReference type="PROSITE" id="PS50076">
    <property type="entry name" value="DNAJ_2"/>
    <property type="match status" value="1"/>
</dbReference>
<dbReference type="InterPro" id="IPR044634">
    <property type="entry name" value="Zuotin/DnaJC2"/>
</dbReference>
<dbReference type="SUPFAM" id="SSF46689">
    <property type="entry name" value="Homeodomain-like"/>
    <property type="match status" value="2"/>
</dbReference>
<evidence type="ECO:0000256" key="4">
    <source>
        <dbReference type="ARBA" id="ARBA00023186"/>
    </source>
</evidence>
<feature type="region of interest" description="Disordered" evidence="5">
    <location>
        <begin position="299"/>
        <end position="335"/>
    </location>
</feature>
<dbReference type="GO" id="GO:0051083">
    <property type="term" value="P:'de novo' cotranslational protein folding"/>
    <property type="evidence" value="ECO:0007669"/>
    <property type="project" value="InterPro"/>
</dbReference>
<feature type="domain" description="Myb-like" evidence="7">
    <location>
        <begin position="567"/>
        <end position="614"/>
    </location>
</feature>
<evidence type="ECO:0000256" key="5">
    <source>
        <dbReference type="SAM" id="MobiDB-lite"/>
    </source>
</evidence>
<reference evidence="9 10" key="1">
    <citation type="journal article" date="2023" name="BMC Biol.">
        <title>The compact genome of the sponge Oopsacas minuta (Hexactinellida) is lacking key metazoan core genes.</title>
        <authorList>
            <person name="Santini S."/>
            <person name="Schenkelaars Q."/>
            <person name="Jourda C."/>
            <person name="Duchesne M."/>
            <person name="Belahbib H."/>
            <person name="Rocher C."/>
            <person name="Selva M."/>
            <person name="Riesgo A."/>
            <person name="Vervoort M."/>
            <person name="Leys S.P."/>
            <person name="Kodjabachian L."/>
            <person name="Le Bivic A."/>
            <person name="Borchiellini C."/>
            <person name="Claverie J.M."/>
            <person name="Renard E."/>
        </authorList>
    </citation>
    <scope>NUCLEOTIDE SEQUENCE [LARGE SCALE GENOMIC DNA]</scope>
    <source>
        <strain evidence="9">SPO-2</strain>
    </source>
</reference>
<feature type="domain" description="Myb-like" evidence="7">
    <location>
        <begin position="462"/>
        <end position="518"/>
    </location>
</feature>
<dbReference type="InterPro" id="IPR009057">
    <property type="entry name" value="Homeodomain-like_sf"/>
</dbReference>
<dbReference type="InterPro" id="IPR017930">
    <property type="entry name" value="Myb_dom"/>
</dbReference>
<dbReference type="InterPro" id="IPR042569">
    <property type="entry name" value="RAC_head_sf"/>
</dbReference>
<dbReference type="EMBL" id="JAKMXF010000318">
    <property type="protein sequence ID" value="KAI6649709.1"/>
    <property type="molecule type" value="Genomic_DNA"/>
</dbReference>
<dbReference type="Pfam" id="PF00249">
    <property type="entry name" value="Myb_DNA-binding"/>
    <property type="match status" value="1"/>
</dbReference>
<dbReference type="GO" id="GO:0030544">
    <property type="term" value="F:Hsp70 protein binding"/>
    <property type="evidence" value="ECO:0007669"/>
    <property type="project" value="InterPro"/>
</dbReference>
<evidence type="ECO:0000256" key="2">
    <source>
        <dbReference type="ARBA" id="ARBA00014469"/>
    </source>
</evidence>
<dbReference type="InterPro" id="IPR036869">
    <property type="entry name" value="J_dom_sf"/>
</dbReference>
<keyword evidence="3" id="KW-0963">Cytoplasm</keyword>
<keyword evidence="4" id="KW-0143">Chaperone</keyword>
<dbReference type="Pfam" id="PF00226">
    <property type="entry name" value="DnaJ"/>
    <property type="match status" value="1"/>
</dbReference>
<evidence type="ECO:0000256" key="3">
    <source>
        <dbReference type="ARBA" id="ARBA00022490"/>
    </source>
</evidence>
<dbReference type="Pfam" id="PF23082">
    <property type="entry name" value="Myb_DNA-binding_2"/>
    <property type="match status" value="1"/>
</dbReference>
<dbReference type="SMART" id="SM00717">
    <property type="entry name" value="SANT"/>
    <property type="match status" value="2"/>
</dbReference>
<dbReference type="Pfam" id="PF21884">
    <property type="entry name" value="ZUO1-like_ZHD"/>
    <property type="match status" value="1"/>
</dbReference>
<dbReference type="Proteomes" id="UP001165289">
    <property type="component" value="Unassembled WGS sequence"/>
</dbReference>
<organism evidence="9 10">
    <name type="scientific">Oopsacas minuta</name>
    <dbReference type="NCBI Taxonomy" id="111878"/>
    <lineage>
        <taxon>Eukaryota</taxon>
        <taxon>Metazoa</taxon>
        <taxon>Porifera</taxon>
        <taxon>Hexactinellida</taxon>
        <taxon>Hexasterophora</taxon>
        <taxon>Lyssacinosida</taxon>
        <taxon>Leucopsacidae</taxon>
        <taxon>Oopsacas</taxon>
    </lineage>
</organism>
<protein>
    <recommendedName>
        <fullName evidence="2">DnaJ homolog subfamily C member 2</fullName>
    </recommendedName>
</protein>
<dbReference type="InterPro" id="IPR018253">
    <property type="entry name" value="DnaJ_domain_CS"/>
</dbReference>
<comment type="caution">
    <text evidence="9">The sequence shown here is derived from an EMBL/GenBank/DDBJ whole genome shotgun (WGS) entry which is preliminary data.</text>
</comment>
<dbReference type="InterPro" id="IPR001623">
    <property type="entry name" value="DnaJ_domain"/>
</dbReference>
<dbReference type="PROSITE" id="PS50090">
    <property type="entry name" value="MYB_LIKE"/>
    <property type="match status" value="2"/>
</dbReference>
<dbReference type="AlphaFoldDB" id="A0AAV7JLJ1"/>
<keyword evidence="10" id="KW-1185">Reference proteome</keyword>
<dbReference type="InterPro" id="IPR054076">
    <property type="entry name" value="ZUO1-like_ZHD"/>
</dbReference>
<dbReference type="SMART" id="SM00271">
    <property type="entry name" value="DnaJ"/>
    <property type="match status" value="1"/>
</dbReference>
<dbReference type="SUPFAM" id="SSF46565">
    <property type="entry name" value="Chaperone J-domain"/>
    <property type="match status" value="1"/>
</dbReference>
<dbReference type="InterPro" id="IPR001005">
    <property type="entry name" value="SANT/Myb"/>
</dbReference>
<dbReference type="CDD" id="cd06257">
    <property type="entry name" value="DnaJ"/>
    <property type="match status" value="1"/>
</dbReference>
<proteinExistence type="predicted"/>
<feature type="domain" description="J" evidence="6">
    <location>
        <begin position="88"/>
        <end position="173"/>
    </location>
</feature>
<dbReference type="Pfam" id="PF16717">
    <property type="entry name" value="RAC_head"/>
    <property type="match status" value="1"/>
</dbReference>
<evidence type="ECO:0000313" key="9">
    <source>
        <dbReference type="EMBL" id="KAI6649709.1"/>
    </source>
</evidence>
<dbReference type="GO" id="GO:0006450">
    <property type="term" value="P:regulation of translational fidelity"/>
    <property type="evidence" value="ECO:0007669"/>
    <property type="project" value="InterPro"/>
</dbReference>
<evidence type="ECO:0000259" key="8">
    <source>
        <dbReference type="PROSITE" id="PS51294"/>
    </source>
</evidence>
<dbReference type="InterPro" id="IPR032003">
    <property type="entry name" value="RAC_head"/>
</dbReference>
<evidence type="ECO:0000259" key="7">
    <source>
        <dbReference type="PROSITE" id="PS50090"/>
    </source>
</evidence>
<dbReference type="Gene3D" id="1.10.8.840">
    <property type="entry name" value="Ribosome-associated complex head domain"/>
    <property type="match status" value="1"/>
</dbReference>